<comment type="cofactor">
    <cofactor evidence="1">
        <name>Mg(2+)</name>
        <dbReference type="ChEBI" id="CHEBI:18420"/>
    </cofactor>
</comment>
<dbReference type="CDD" id="cd01169">
    <property type="entry name" value="HMPP_kinase"/>
    <property type="match status" value="1"/>
</dbReference>
<dbReference type="InterPro" id="IPR029056">
    <property type="entry name" value="Ribokinase-like"/>
</dbReference>
<dbReference type="EMBL" id="CP029210">
    <property type="protein sequence ID" value="AWI54672.1"/>
    <property type="molecule type" value="Genomic_DNA"/>
</dbReference>
<keyword evidence="4" id="KW-0511">Multifunctional enzyme</keyword>
<feature type="domain" description="Pyridoxamine kinase/Phosphomethylpyrimidine kinase" evidence="7">
    <location>
        <begin position="22"/>
        <end position="288"/>
    </location>
</feature>
<evidence type="ECO:0000313" key="8">
    <source>
        <dbReference type="EMBL" id="AWI54672.1"/>
    </source>
</evidence>
<dbReference type="InterPro" id="IPR004399">
    <property type="entry name" value="HMP/HMP-P_kinase_dom"/>
</dbReference>
<dbReference type="GO" id="GO:0009228">
    <property type="term" value="P:thiamine biosynthetic process"/>
    <property type="evidence" value="ECO:0007669"/>
    <property type="project" value="UniProtKB-KW"/>
</dbReference>
<dbReference type="AlphaFoldDB" id="A0A2U8FUD1"/>
<dbReference type="InterPro" id="IPR013785">
    <property type="entry name" value="Aldolase_TIM"/>
</dbReference>
<dbReference type="UniPathway" id="UPA00060">
    <property type="reaction ID" value="UER00138"/>
</dbReference>
<dbReference type="PANTHER" id="PTHR20858">
    <property type="entry name" value="PHOSPHOMETHYLPYRIMIDINE KINASE"/>
    <property type="match status" value="1"/>
</dbReference>
<evidence type="ECO:0000256" key="2">
    <source>
        <dbReference type="ARBA" id="ARBA00004948"/>
    </source>
</evidence>
<evidence type="ECO:0000256" key="3">
    <source>
        <dbReference type="ARBA" id="ARBA00012135"/>
    </source>
</evidence>
<dbReference type="Proteomes" id="UP000244892">
    <property type="component" value="Chromosome"/>
</dbReference>
<dbReference type="GO" id="GO:0009229">
    <property type="term" value="P:thiamine diphosphate biosynthetic process"/>
    <property type="evidence" value="ECO:0007669"/>
    <property type="project" value="UniProtKB-UniPathway"/>
</dbReference>
<dbReference type="GO" id="GO:0008972">
    <property type="term" value="F:phosphomethylpyrimidine kinase activity"/>
    <property type="evidence" value="ECO:0007669"/>
    <property type="project" value="InterPro"/>
</dbReference>
<dbReference type="Pfam" id="PF02581">
    <property type="entry name" value="TMP-TENI"/>
    <property type="match status" value="1"/>
</dbReference>
<organism evidence="8 9">
    <name type="scientific">Aquabacterium olei</name>
    <dbReference type="NCBI Taxonomy" id="1296669"/>
    <lineage>
        <taxon>Bacteria</taxon>
        <taxon>Pseudomonadati</taxon>
        <taxon>Pseudomonadota</taxon>
        <taxon>Betaproteobacteria</taxon>
        <taxon>Burkholderiales</taxon>
        <taxon>Aquabacterium</taxon>
    </lineage>
</organism>
<dbReference type="EC" id="2.7.1.49" evidence="3"/>
<evidence type="ECO:0000256" key="1">
    <source>
        <dbReference type="ARBA" id="ARBA00001946"/>
    </source>
</evidence>
<dbReference type="SUPFAM" id="SSF53613">
    <property type="entry name" value="Ribokinase-like"/>
    <property type="match status" value="1"/>
</dbReference>
<dbReference type="InterPro" id="IPR022998">
    <property type="entry name" value="ThiamineP_synth_TenI"/>
</dbReference>
<dbReference type="KEGG" id="aon:DEH84_15500"/>
<protein>
    <recommendedName>
        <fullName evidence="3">hydroxymethylpyrimidine kinase</fullName>
        <ecNumber evidence="3">2.7.1.49</ecNumber>
    </recommendedName>
</protein>
<dbReference type="InterPro" id="IPR013749">
    <property type="entry name" value="PM/HMP-P_kinase-1"/>
</dbReference>
<accession>A0A2U8FUD1</accession>
<dbReference type="InterPro" id="IPR036206">
    <property type="entry name" value="ThiamineP_synth_sf"/>
</dbReference>
<evidence type="ECO:0000313" key="9">
    <source>
        <dbReference type="Proteomes" id="UP000244892"/>
    </source>
</evidence>
<evidence type="ECO:0000256" key="5">
    <source>
        <dbReference type="SAM" id="MobiDB-lite"/>
    </source>
</evidence>
<evidence type="ECO:0000259" key="7">
    <source>
        <dbReference type="Pfam" id="PF08543"/>
    </source>
</evidence>
<proteinExistence type="predicted"/>
<feature type="region of interest" description="Disordered" evidence="5">
    <location>
        <begin position="547"/>
        <end position="569"/>
    </location>
</feature>
<dbReference type="OrthoDB" id="9810880at2"/>
<comment type="pathway">
    <text evidence="2">Cofactor biosynthesis; thiamine diphosphate biosynthesis.</text>
</comment>
<dbReference type="Gene3D" id="3.20.20.70">
    <property type="entry name" value="Aldolase class I"/>
    <property type="match status" value="1"/>
</dbReference>
<keyword evidence="9" id="KW-1185">Reference proteome</keyword>
<dbReference type="SUPFAM" id="SSF51391">
    <property type="entry name" value="Thiamin phosphate synthase"/>
    <property type="match status" value="1"/>
</dbReference>
<evidence type="ECO:0000259" key="6">
    <source>
        <dbReference type="Pfam" id="PF02581"/>
    </source>
</evidence>
<reference evidence="8 9" key="1">
    <citation type="submission" date="2018-05" db="EMBL/GenBank/DDBJ databases">
        <title>complete genome sequence of Aquabacterium olei NBRC 110486.</title>
        <authorList>
            <person name="Tang B."/>
            <person name="Chang J."/>
            <person name="Zhang L."/>
            <person name="Yang H."/>
        </authorList>
    </citation>
    <scope>NUCLEOTIDE SEQUENCE [LARGE SCALE GENOMIC DNA]</scope>
    <source>
        <strain evidence="8 9">NBRC 110486</strain>
    </source>
</reference>
<dbReference type="CDD" id="cd00564">
    <property type="entry name" value="TMP_TenI"/>
    <property type="match status" value="1"/>
</dbReference>
<sequence length="569" mass="59262">MTLDSTPTAAARPVVWSIAGLDPAGGAGLSADQRAADALGVHLCPVAAVLTAQHSQGVTALFSVPPEQLHAQLAALAEDLPPRVIKTGLLGSVAAVQAVARWVDHFRAQTPPGADPHRQLALVVDPVLGASAGGVPFSTEAVLEAYRQWLLPRATVVTPNRAEARRLLKQQGGHSGSRQELPALAVGLMGLGARSVVITGGDAPPHAADDSHPGWCLDWLASVQAHGWLCAPRIDTPHHHGTGCTFATGVAAAWALGHVEADAIVLAHMLTRDALAASHAAGRGAGPVKARAGFAKPGRARLPWLGLGDELPWQLSHGQPAGQPPPRPRPAPLFAPFRAPCDGLYGILPDSQELGHALNAGLRLVQLRHKPHEGLDAHLAHSLSLCAERGAQLFVNDHWRDALALPPRVSAEPGFRLGLHLGQEDLLALNAADKAMLLAERDRVMLGLSSHSLWELARAAGCGASLIACGPVMPTTTKDMPWRPQGEHNLRWWVAHSPAPVVAIGGLLTPQDVARFAACGPAAVCVVRGLGEGAAEMAARAPALRAAAATPRDGRRAPALPAPVLDTGR</sequence>
<gene>
    <name evidence="8" type="ORF">DEH84_15500</name>
</gene>
<dbReference type="PANTHER" id="PTHR20858:SF17">
    <property type="entry name" value="HYDROXYMETHYLPYRIMIDINE_PHOSPHOMETHYLPYRIMIDINE KINASE THI20-RELATED"/>
    <property type="match status" value="1"/>
</dbReference>
<dbReference type="GO" id="GO:0008902">
    <property type="term" value="F:hydroxymethylpyrimidine kinase activity"/>
    <property type="evidence" value="ECO:0007669"/>
    <property type="project" value="UniProtKB-EC"/>
</dbReference>
<dbReference type="RefSeq" id="WP_109037663.1">
    <property type="nucleotide sequence ID" value="NZ_CP029210.1"/>
</dbReference>
<name>A0A2U8FUD1_9BURK</name>
<dbReference type="Pfam" id="PF08543">
    <property type="entry name" value="Phos_pyr_kin"/>
    <property type="match status" value="1"/>
</dbReference>
<evidence type="ECO:0000256" key="4">
    <source>
        <dbReference type="ARBA" id="ARBA00023268"/>
    </source>
</evidence>
<dbReference type="Gene3D" id="3.40.1190.20">
    <property type="match status" value="1"/>
</dbReference>
<feature type="domain" description="Thiamine phosphate synthase/TenI" evidence="6">
    <location>
        <begin position="354"/>
        <end position="530"/>
    </location>
</feature>
<dbReference type="GO" id="GO:0005829">
    <property type="term" value="C:cytosol"/>
    <property type="evidence" value="ECO:0007669"/>
    <property type="project" value="TreeGrafter"/>
</dbReference>